<keyword evidence="4" id="KW-1185">Reference proteome</keyword>
<reference evidence="3 4" key="1">
    <citation type="submission" date="2019-12" db="EMBL/GenBank/DDBJ databases">
        <title>Microbes associate with the intestines of laboratory mice.</title>
        <authorList>
            <person name="Navarre W."/>
            <person name="Wong E."/>
        </authorList>
    </citation>
    <scope>NUCLEOTIDE SEQUENCE [LARGE SCALE GENOMIC DNA]</scope>
    <source>
        <strain evidence="3 4">NM82_D38</strain>
    </source>
</reference>
<dbReference type="PANTHER" id="PTHR35149">
    <property type="entry name" value="SLL5132 PROTEIN"/>
    <property type="match status" value="1"/>
</dbReference>
<accession>A0A6L6YIB6</accession>
<dbReference type="RefSeq" id="WP_160334862.1">
    <property type="nucleotide sequence ID" value="NZ_WSRP01000010.1"/>
</dbReference>
<comment type="caution">
    <text evidence="3">The sequence shown here is derived from an EMBL/GenBank/DDBJ whole genome shotgun (WGS) entry which is preliminary data.</text>
</comment>
<evidence type="ECO:0000259" key="2">
    <source>
        <dbReference type="Pfam" id="PF03235"/>
    </source>
</evidence>
<dbReference type="PANTHER" id="PTHR35149:SF1">
    <property type="entry name" value="DUF5655 DOMAIN-CONTAINING PROTEIN"/>
    <property type="match status" value="1"/>
</dbReference>
<evidence type="ECO:0000313" key="4">
    <source>
        <dbReference type="Proteomes" id="UP000472580"/>
    </source>
</evidence>
<dbReference type="Pfam" id="PF03235">
    <property type="entry name" value="GmrSD_N"/>
    <property type="match status" value="1"/>
</dbReference>
<protein>
    <submittedName>
        <fullName evidence="3">DUF262 domain-containing protein</fullName>
    </submittedName>
</protein>
<dbReference type="AlphaFoldDB" id="A0A6L6YIB6"/>
<evidence type="ECO:0000313" key="3">
    <source>
        <dbReference type="EMBL" id="MVX56428.1"/>
    </source>
</evidence>
<gene>
    <name evidence="3" type="ORF">E5987_04300</name>
</gene>
<sequence length="578" mass="66152">MTTHHTRNRSSPLHKHKMQIPSNTEDTSIDFTIETLLENFNENVILPDFQRGYTWSEETVRSFIKSFLNLKNQVLGSAFLYKKQTDFQVVDGQQRLTTICLALHALDLLDENSSFLGKFFKSLGGTDSGNTPFDYASRIQMKKNYDVIRTELQVLGKDRFRDAIKTAKICFFITADEQKTLDYYVACNTESVPLTAAQLLKAFHYDACRKENLDPELTLYKRYALEFWRLGPIGLGLNISDIAGDSDKKDDSYDLSNVPLSVLKVLVDNLKKDNGKLKPEQKAIPTPWAISEAIAMSADQFIADDNYWYSWQDFHGLFNTLQSMLIGDDKNDFARPILDPQQRIPGALSRLQTSERSFLSAQKNLLLDVLWVKSGSHFYVTANDLLRDYAAFQGYAQSYFKNGGLEGSPGLQCEKKWLQTCIEVLKDFYKDLELIQKIKTKISWWPAQPLTLDLYETKLRKTAALLTIFCITVICHHRFPQEAPSRIKNVLYMSLFFIYLAHLIGKHDYNYIKAGGADIAGRIILNSASADIAEQSMTKIMLERNSWSQRILEVLKKSYEDYEISDISNSLKAMLNFV</sequence>
<feature type="compositionally biased region" description="Basic residues" evidence="1">
    <location>
        <begin position="1"/>
        <end position="18"/>
    </location>
</feature>
<dbReference type="Proteomes" id="UP000472580">
    <property type="component" value="Unassembled WGS sequence"/>
</dbReference>
<organism evidence="3 4">
    <name type="scientific">Parasutterella muris</name>
    <dbReference type="NCBI Taxonomy" id="2565572"/>
    <lineage>
        <taxon>Bacteria</taxon>
        <taxon>Pseudomonadati</taxon>
        <taxon>Pseudomonadota</taxon>
        <taxon>Betaproteobacteria</taxon>
        <taxon>Burkholderiales</taxon>
        <taxon>Sutterellaceae</taxon>
        <taxon>Parasutterella</taxon>
    </lineage>
</organism>
<dbReference type="InterPro" id="IPR004919">
    <property type="entry name" value="GmrSD_N"/>
</dbReference>
<feature type="region of interest" description="Disordered" evidence="1">
    <location>
        <begin position="1"/>
        <end position="20"/>
    </location>
</feature>
<name>A0A6L6YIB6_9BURK</name>
<feature type="domain" description="GmrSD restriction endonucleases N-terminal" evidence="2">
    <location>
        <begin position="33"/>
        <end position="204"/>
    </location>
</feature>
<dbReference type="OrthoDB" id="3654724at2"/>
<dbReference type="EMBL" id="WSRP01000010">
    <property type="protein sequence ID" value="MVX56428.1"/>
    <property type="molecule type" value="Genomic_DNA"/>
</dbReference>
<evidence type="ECO:0000256" key="1">
    <source>
        <dbReference type="SAM" id="MobiDB-lite"/>
    </source>
</evidence>
<proteinExistence type="predicted"/>